<proteinExistence type="predicted"/>
<name>A0ABP8NMX7_9BACT</name>
<dbReference type="EMBL" id="BAABFA010000018">
    <property type="protein sequence ID" value="GAA4468112.1"/>
    <property type="molecule type" value="Genomic_DNA"/>
</dbReference>
<evidence type="ECO:0000256" key="1">
    <source>
        <dbReference type="SAM" id="SignalP"/>
    </source>
</evidence>
<reference evidence="3" key="1">
    <citation type="journal article" date="2019" name="Int. J. Syst. Evol. Microbiol.">
        <title>The Global Catalogue of Microorganisms (GCM) 10K type strain sequencing project: providing services to taxonomists for standard genome sequencing and annotation.</title>
        <authorList>
            <consortium name="The Broad Institute Genomics Platform"/>
            <consortium name="The Broad Institute Genome Sequencing Center for Infectious Disease"/>
            <person name="Wu L."/>
            <person name="Ma J."/>
        </authorList>
    </citation>
    <scope>NUCLEOTIDE SEQUENCE [LARGE SCALE GENOMIC DNA]</scope>
    <source>
        <strain evidence="3">JCM 32105</strain>
    </source>
</reference>
<keyword evidence="3" id="KW-1185">Reference proteome</keyword>
<comment type="caution">
    <text evidence="2">The sequence shown here is derived from an EMBL/GenBank/DDBJ whole genome shotgun (WGS) entry which is preliminary data.</text>
</comment>
<feature type="signal peptide" evidence="1">
    <location>
        <begin position="1"/>
        <end position="19"/>
    </location>
</feature>
<protein>
    <submittedName>
        <fullName evidence="2">Uncharacterized protein</fullName>
    </submittedName>
</protein>
<dbReference type="Proteomes" id="UP001500067">
    <property type="component" value="Unassembled WGS sequence"/>
</dbReference>
<sequence>MKRILLLLLLALSSAFAYAQNYNLGKSKDGIDDLYIMSVTTSKATKTVTVIDRIKPVQGRLEDFREKAKNEAPKEVDKNELSKLSFYKRKVQFNQPAKAYRVLEYSYFDLSGKLIQKVEIDEEDAKWLRLPKESLLEAEFNKVANI</sequence>
<evidence type="ECO:0000313" key="2">
    <source>
        <dbReference type="EMBL" id="GAA4468112.1"/>
    </source>
</evidence>
<dbReference type="RefSeq" id="WP_345083738.1">
    <property type="nucleotide sequence ID" value="NZ_BAABFA010000018.1"/>
</dbReference>
<gene>
    <name evidence="2" type="ORF">GCM10023093_25130</name>
</gene>
<accession>A0ABP8NMX7</accession>
<organism evidence="2 3">
    <name type="scientific">Nemorincola caseinilytica</name>
    <dbReference type="NCBI Taxonomy" id="2054315"/>
    <lineage>
        <taxon>Bacteria</taxon>
        <taxon>Pseudomonadati</taxon>
        <taxon>Bacteroidota</taxon>
        <taxon>Chitinophagia</taxon>
        <taxon>Chitinophagales</taxon>
        <taxon>Chitinophagaceae</taxon>
        <taxon>Nemorincola</taxon>
    </lineage>
</organism>
<evidence type="ECO:0000313" key="3">
    <source>
        <dbReference type="Proteomes" id="UP001500067"/>
    </source>
</evidence>
<keyword evidence="1" id="KW-0732">Signal</keyword>
<feature type="chain" id="PRO_5047359111" evidence="1">
    <location>
        <begin position="20"/>
        <end position="146"/>
    </location>
</feature>